<reference evidence="1 2" key="1">
    <citation type="submission" date="2022-05" db="EMBL/GenBank/DDBJ databases">
        <authorList>
            <consortium name="Genoscope - CEA"/>
            <person name="William W."/>
        </authorList>
    </citation>
    <scope>NUCLEOTIDE SEQUENCE [LARGE SCALE GENOMIC DNA]</scope>
</reference>
<protein>
    <submittedName>
        <fullName evidence="1">Uncharacterized protein</fullName>
    </submittedName>
</protein>
<evidence type="ECO:0000313" key="1">
    <source>
        <dbReference type="EMBL" id="CAH3171709.1"/>
    </source>
</evidence>
<keyword evidence="2" id="KW-1185">Reference proteome</keyword>
<comment type="caution">
    <text evidence="1">The sequence shown here is derived from an EMBL/GenBank/DDBJ whole genome shotgun (WGS) entry which is preliminary data.</text>
</comment>
<dbReference type="Proteomes" id="UP001159427">
    <property type="component" value="Unassembled WGS sequence"/>
</dbReference>
<evidence type="ECO:0000313" key="2">
    <source>
        <dbReference type="Proteomes" id="UP001159427"/>
    </source>
</evidence>
<organism evidence="1 2">
    <name type="scientific">Porites evermanni</name>
    <dbReference type="NCBI Taxonomy" id="104178"/>
    <lineage>
        <taxon>Eukaryota</taxon>
        <taxon>Metazoa</taxon>
        <taxon>Cnidaria</taxon>
        <taxon>Anthozoa</taxon>
        <taxon>Hexacorallia</taxon>
        <taxon>Scleractinia</taxon>
        <taxon>Fungiina</taxon>
        <taxon>Poritidae</taxon>
        <taxon>Porites</taxon>
    </lineage>
</organism>
<accession>A0ABN8R2N7</accession>
<sequence length="112" mass="12581">FGSKSAVIEIYLTSIDMLVSVTGHHLSIEDIPKSYLFCLVYQMTAMEKGRFVSTMSISSKKMDMVDTNRPTAAKQEIEMRQEITPFGQNRHGTVQLCSKTRSHPTIAKVIIV</sequence>
<gene>
    <name evidence="1" type="ORF">PEVE_00008018</name>
</gene>
<name>A0ABN8R2N7_9CNID</name>
<dbReference type="EMBL" id="CALNXI010001542">
    <property type="protein sequence ID" value="CAH3171709.1"/>
    <property type="molecule type" value="Genomic_DNA"/>
</dbReference>
<feature type="non-terminal residue" evidence="1">
    <location>
        <position position="1"/>
    </location>
</feature>
<proteinExistence type="predicted"/>